<dbReference type="EMBL" id="PQFF01000019">
    <property type="protein sequence ID" value="RHZ88699.1"/>
    <property type="molecule type" value="Genomic_DNA"/>
</dbReference>
<keyword evidence="3" id="KW-1185">Reference proteome</keyword>
<dbReference type="AlphaFoldDB" id="A0A397JK09"/>
<accession>A0A397JK09</accession>
<evidence type="ECO:0000256" key="1">
    <source>
        <dbReference type="SAM" id="MobiDB-lite"/>
    </source>
</evidence>
<evidence type="ECO:0000313" key="2">
    <source>
        <dbReference type="EMBL" id="RHZ88699.1"/>
    </source>
</evidence>
<proteinExistence type="predicted"/>
<gene>
    <name evidence="2" type="ORF">Glove_21g157</name>
</gene>
<feature type="compositionally biased region" description="Basic residues" evidence="1">
    <location>
        <begin position="1"/>
        <end position="24"/>
    </location>
</feature>
<reference evidence="2 3" key="1">
    <citation type="submission" date="2018-08" db="EMBL/GenBank/DDBJ databases">
        <title>Genome and evolution of the arbuscular mycorrhizal fungus Diversispora epigaea (formerly Glomus versiforme) and its bacterial endosymbionts.</title>
        <authorList>
            <person name="Sun X."/>
            <person name="Fei Z."/>
            <person name="Harrison M."/>
        </authorList>
    </citation>
    <scope>NUCLEOTIDE SEQUENCE [LARGE SCALE GENOMIC DNA]</scope>
    <source>
        <strain evidence="2 3">IT104</strain>
    </source>
</reference>
<name>A0A397JK09_9GLOM</name>
<evidence type="ECO:0000313" key="3">
    <source>
        <dbReference type="Proteomes" id="UP000266861"/>
    </source>
</evidence>
<organism evidence="2 3">
    <name type="scientific">Diversispora epigaea</name>
    <dbReference type="NCBI Taxonomy" id="1348612"/>
    <lineage>
        <taxon>Eukaryota</taxon>
        <taxon>Fungi</taxon>
        <taxon>Fungi incertae sedis</taxon>
        <taxon>Mucoromycota</taxon>
        <taxon>Glomeromycotina</taxon>
        <taxon>Glomeromycetes</taxon>
        <taxon>Diversisporales</taxon>
        <taxon>Diversisporaceae</taxon>
        <taxon>Diversispora</taxon>
    </lineage>
</organism>
<dbReference type="Proteomes" id="UP000266861">
    <property type="component" value="Unassembled WGS sequence"/>
</dbReference>
<feature type="region of interest" description="Disordered" evidence="1">
    <location>
        <begin position="1"/>
        <end position="37"/>
    </location>
</feature>
<comment type="caution">
    <text evidence="2">The sequence shown here is derived from an EMBL/GenBank/DDBJ whole genome shotgun (WGS) entry which is preliminary data.</text>
</comment>
<sequence length="110" mass="13396">MAKKKKNKYKKKPKPKFKYQHKRQNQVPQKKDCNQKKSENLRINDKTMENQNIALVGKNGIRESLMVLNHLHILVYRYFLCDQPQISQMVRKQRKMKNFCKRLHEQLPIF</sequence>
<protein>
    <submittedName>
        <fullName evidence="2">Uncharacterized protein</fullName>
    </submittedName>
</protein>